<gene>
    <name evidence="2" type="ORF">NIES806_14100</name>
</gene>
<dbReference type="GO" id="GO:0016020">
    <property type="term" value="C:membrane"/>
    <property type="evidence" value="ECO:0007669"/>
    <property type="project" value="InterPro"/>
</dbReference>
<keyword evidence="3" id="KW-1185">Reference proteome</keyword>
<reference evidence="2 3" key="1">
    <citation type="submission" date="2017-06" db="EMBL/GenBank/DDBJ databases">
        <title>Genome sequencing of cyanobaciteial culture collection at National Institute for Environmental Studies (NIES).</title>
        <authorList>
            <person name="Hirose Y."/>
            <person name="Shimura Y."/>
            <person name="Fujisawa T."/>
            <person name="Nakamura Y."/>
            <person name="Kawachi M."/>
        </authorList>
    </citation>
    <scope>NUCLEOTIDE SEQUENCE [LARGE SCALE GENOMIC DNA]</scope>
    <source>
        <strain evidence="2 3">NIES-806</strain>
    </source>
</reference>
<dbReference type="Proteomes" id="UP000218702">
    <property type="component" value="Chromosome"/>
</dbReference>
<dbReference type="AlphaFoldDB" id="A0A1Z4V130"/>
<evidence type="ECO:0000256" key="1">
    <source>
        <dbReference type="RuleBase" id="RU363072"/>
    </source>
</evidence>
<evidence type="ECO:0000313" key="3">
    <source>
        <dbReference type="Proteomes" id="UP000218702"/>
    </source>
</evidence>
<dbReference type="NCBIfam" id="NF033921">
    <property type="entry name" value="por_somb"/>
    <property type="match status" value="1"/>
</dbReference>
<accession>A0A1Z4V130</accession>
<dbReference type="EMBL" id="AP018316">
    <property type="protein sequence ID" value="BAZ85210.1"/>
    <property type="molecule type" value="Genomic_DNA"/>
</dbReference>
<protein>
    <submittedName>
        <fullName evidence="2">Uncharacterized protein</fullName>
    </submittedName>
</protein>
<dbReference type="InterPro" id="IPR007049">
    <property type="entry name" value="Carb-sel_porin_OprB"/>
</dbReference>
<dbReference type="InterPro" id="IPR047684">
    <property type="entry name" value="Por_som-like"/>
</dbReference>
<name>A0A1Z4V130_9CYAN</name>
<comment type="similarity">
    <text evidence="1">Belongs to the OprB family.</text>
</comment>
<dbReference type="GO" id="GO:0008643">
    <property type="term" value="P:carbohydrate transport"/>
    <property type="evidence" value="ECO:0007669"/>
    <property type="project" value="InterPro"/>
</dbReference>
<organism evidence="2 3">
    <name type="scientific">Dolichospermum compactum NIES-806</name>
    <dbReference type="NCBI Taxonomy" id="1973481"/>
    <lineage>
        <taxon>Bacteria</taxon>
        <taxon>Bacillati</taxon>
        <taxon>Cyanobacteriota</taxon>
        <taxon>Cyanophyceae</taxon>
        <taxon>Nostocales</taxon>
        <taxon>Aphanizomenonaceae</taxon>
        <taxon>Dolichospermum</taxon>
        <taxon>Dolichospermum compactum</taxon>
    </lineage>
</organism>
<dbReference type="GO" id="GO:0015288">
    <property type="term" value="F:porin activity"/>
    <property type="evidence" value="ECO:0007669"/>
    <property type="project" value="InterPro"/>
</dbReference>
<sequence length="104" mass="11381">MCSRISQRLQGEFTAELATLRGRVDAVENRAEILESQQFSTTTKLSGEAIFAISDVLTGDSDPFRVGVPPNSTIFANRVRLNLTSSFTGQDELKIRLQAGSTMN</sequence>
<dbReference type="KEGG" id="dcm:NIES806_14100"/>
<dbReference type="Pfam" id="PF04966">
    <property type="entry name" value="OprB"/>
    <property type="match status" value="1"/>
</dbReference>
<evidence type="ECO:0000313" key="2">
    <source>
        <dbReference type="EMBL" id="BAZ85210.1"/>
    </source>
</evidence>
<proteinExistence type="inferred from homology"/>